<dbReference type="AlphaFoldDB" id="A0A1B3SJS1"/>
<evidence type="ECO:0000256" key="1">
    <source>
        <dbReference type="ARBA" id="ARBA00006474"/>
    </source>
</evidence>
<protein>
    <submittedName>
        <fullName evidence="8">DNA translocase</fullName>
    </submittedName>
</protein>
<dbReference type="SMART" id="SM00382">
    <property type="entry name" value="AAA"/>
    <property type="match status" value="1"/>
</dbReference>
<accession>A0A1B3SJS1</accession>
<keyword evidence="2 5" id="KW-0547">Nucleotide-binding</keyword>
<dbReference type="InterPro" id="IPR002543">
    <property type="entry name" value="FtsK_dom"/>
</dbReference>
<feature type="transmembrane region" description="Helical" evidence="6">
    <location>
        <begin position="105"/>
        <end position="125"/>
    </location>
</feature>
<sequence length="1044" mass="118474">MNNFNDFGQNQNVTSEVDRTTAFNIQRKKRRPDSVAWIISALLLFFLNVMSIGRITVVGQLLDDIIFTLPFGWFKYFLYLIFFMVDFAIYFGIKFKAKKRFLAMVFITWIMFCWLISSILFIVAYKTESKDFVISHYWSKDIFTSSINSYWNHWKAHSFFGSETKDFLISSKDSYFTYYAGGGMFGTALAGVSSYLTIYGALLLNIFFLFVNMMWIFTGDPFFLFKPKHKRTGKRLRILSLKSRRDRQIINNAKSKKKGFGIFNVVNVNPESTLEERNVLISSNHPDITIELPSYLRNIESKPYSEVDEQFYNDDYSLPPEMPLDQRVPNNFENNFQNIRGRGYISQPTTYDFNNQQQYQNNQFQNSPIDNYDQHLNNNQNNYYQDMGAFSQNGYNNEDNYPKNNFQENFISGEPKNIISPRRQQIVNTEKTVSNLDLPSSIYGQNVTTEAARKRFDKQTKITPHGVKGETIEFVKSLKKEKLVKDGEYLATETVENDGAIQSTIDDFVTNDLIQKEHLKPVVEDNYISPLEGIARSSIYGNAQYSRHTPTLNNITLNTNNAVEKSVIVNSRYVLPPLDILNEDLSGEAEYEHLNQEALQMELNINKVFNQFGVNAKVVNKSIGPSFTKFEVQPGPGTKVNSIINLENDLKLALASNNVRLEAPIQGKSAVGIEIPNSHSIIVPLRSVIEKPPIKKIGSKLLFAIGKTATGELLFGELDKAPHLLVAGSTGSGKSVMINGIISSIILRAKPHEVKLLLIDPKKVELSTYSSIPHLLAPVISDMSLANSALKKVINEMDRRYALMQKAGVRNIETYNNNMNDQAKKFPYYVVIIDELADLMSTQNKKDVEESIKRITQMARAAGIHLIVATQRPSTDVITGVIKSNIPSRISFAVASSIDSRTILDSVGAEKLIGKGDLLYLPPLTSITTRAQGCYISDEEIDRLVKYCANQQQQDFDEEFLKMEDEYNDNFNNVGGQKDPMFEEIKAYVISVQKASTSLIQRKFSIGYNRAAKIIDELEAYGVIGPQNGAKPRDVYIKNEGFYQ</sequence>
<dbReference type="InterPro" id="IPR027417">
    <property type="entry name" value="P-loop_NTPase"/>
</dbReference>
<dbReference type="STRING" id="216938.SHELI_v1c02150"/>
<evidence type="ECO:0000259" key="7">
    <source>
        <dbReference type="PROSITE" id="PS50901"/>
    </source>
</evidence>
<dbReference type="SMART" id="SM00843">
    <property type="entry name" value="Ftsk_gamma"/>
    <property type="match status" value="1"/>
</dbReference>
<keyword evidence="4" id="KW-0238">DNA-binding</keyword>
<name>A0A1B3SJS1_9MOLU</name>
<dbReference type="CDD" id="cd01127">
    <property type="entry name" value="TrwB_TraG_TraD_VirD4"/>
    <property type="match status" value="1"/>
</dbReference>
<dbReference type="InterPro" id="IPR050206">
    <property type="entry name" value="FtsK/SpoIIIE/SftA"/>
</dbReference>
<dbReference type="InterPro" id="IPR018541">
    <property type="entry name" value="Ftsk_gamma"/>
</dbReference>
<dbReference type="InterPro" id="IPR003593">
    <property type="entry name" value="AAA+_ATPase"/>
</dbReference>
<dbReference type="Pfam" id="PF17854">
    <property type="entry name" value="FtsK_alpha"/>
    <property type="match status" value="1"/>
</dbReference>
<organism evidence="8 9">
    <name type="scientific">Spiroplasma helicoides</name>
    <dbReference type="NCBI Taxonomy" id="216938"/>
    <lineage>
        <taxon>Bacteria</taxon>
        <taxon>Bacillati</taxon>
        <taxon>Mycoplasmatota</taxon>
        <taxon>Mollicutes</taxon>
        <taxon>Entomoplasmatales</taxon>
        <taxon>Spiroplasmataceae</taxon>
        <taxon>Spiroplasma</taxon>
    </lineage>
</organism>
<evidence type="ECO:0000256" key="5">
    <source>
        <dbReference type="PROSITE-ProRule" id="PRU00289"/>
    </source>
</evidence>
<dbReference type="KEGG" id="shj:SHELI_v1c02150"/>
<dbReference type="Gene3D" id="3.40.50.300">
    <property type="entry name" value="P-loop containing nucleotide triphosphate hydrolases"/>
    <property type="match status" value="1"/>
</dbReference>
<dbReference type="EMBL" id="CP017015">
    <property type="protein sequence ID" value="AOG60170.1"/>
    <property type="molecule type" value="Genomic_DNA"/>
</dbReference>
<evidence type="ECO:0000313" key="9">
    <source>
        <dbReference type="Proteomes" id="UP000094378"/>
    </source>
</evidence>
<dbReference type="PANTHER" id="PTHR22683:SF41">
    <property type="entry name" value="DNA TRANSLOCASE FTSK"/>
    <property type="match status" value="1"/>
</dbReference>
<keyword evidence="3 5" id="KW-0067">ATP-binding</keyword>
<dbReference type="Gene3D" id="3.30.980.40">
    <property type="match status" value="1"/>
</dbReference>
<evidence type="ECO:0000256" key="2">
    <source>
        <dbReference type="ARBA" id="ARBA00022741"/>
    </source>
</evidence>
<dbReference type="InterPro" id="IPR036388">
    <property type="entry name" value="WH-like_DNA-bd_sf"/>
</dbReference>
<dbReference type="RefSeq" id="WP_069115944.1">
    <property type="nucleotide sequence ID" value="NZ_CP017015.1"/>
</dbReference>
<dbReference type="Proteomes" id="UP000094378">
    <property type="component" value="Chromosome"/>
</dbReference>
<feature type="transmembrane region" description="Helical" evidence="6">
    <location>
        <begin position="35"/>
        <end position="56"/>
    </location>
</feature>
<dbReference type="Gene3D" id="1.10.10.10">
    <property type="entry name" value="Winged helix-like DNA-binding domain superfamily/Winged helix DNA-binding domain"/>
    <property type="match status" value="1"/>
</dbReference>
<dbReference type="SUPFAM" id="SSF52540">
    <property type="entry name" value="P-loop containing nucleoside triphosphate hydrolases"/>
    <property type="match status" value="1"/>
</dbReference>
<dbReference type="Pfam" id="PF09397">
    <property type="entry name" value="FtsK_gamma"/>
    <property type="match status" value="1"/>
</dbReference>
<feature type="binding site" evidence="5">
    <location>
        <begin position="728"/>
        <end position="735"/>
    </location>
    <ligand>
        <name>ATP</name>
        <dbReference type="ChEBI" id="CHEBI:30616"/>
    </ligand>
</feature>
<keyword evidence="6" id="KW-0812">Transmembrane</keyword>
<reference evidence="8 9" key="1">
    <citation type="submission" date="2016-08" db="EMBL/GenBank/DDBJ databases">
        <title>Complete genome sequence of Spiroplasma helicoides TABS-2 (DSM 22551).</title>
        <authorList>
            <person name="Shen W.-Y."/>
            <person name="Lo W.-S."/>
            <person name="Lai Y.-C."/>
            <person name="Kuo C.-H."/>
        </authorList>
    </citation>
    <scope>NUCLEOTIDE SEQUENCE [LARGE SCALE GENOMIC DNA]</scope>
    <source>
        <strain evidence="8 9">TABS-2</strain>
    </source>
</reference>
<comment type="similarity">
    <text evidence="1">Belongs to the FtsK/SpoIIIE/SftA family.</text>
</comment>
<evidence type="ECO:0000256" key="4">
    <source>
        <dbReference type="ARBA" id="ARBA00023125"/>
    </source>
</evidence>
<feature type="transmembrane region" description="Helical" evidence="6">
    <location>
        <begin position="203"/>
        <end position="225"/>
    </location>
</feature>
<keyword evidence="6" id="KW-0472">Membrane</keyword>
<evidence type="ECO:0000313" key="8">
    <source>
        <dbReference type="EMBL" id="AOG60170.1"/>
    </source>
</evidence>
<evidence type="ECO:0000256" key="3">
    <source>
        <dbReference type="ARBA" id="ARBA00022840"/>
    </source>
</evidence>
<feature type="transmembrane region" description="Helical" evidence="6">
    <location>
        <begin position="76"/>
        <end position="93"/>
    </location>
</feature>
<dbReference type="Pfam" id="PF01580">
    <property type="entry name" value="FtsK_SpoIIIE"/>
    <property type="match status" value="1"/>
</dbReference>
<dbReference type="GO" id="GO:0003677">
    <property type="term" value="F:DNA binding"/>
    <property type="evidence" value="ECO:0007669"/>
    <property type="project" value="UniProtKB-KW"/>
</dbReference>
<evidence type="ECO:0000256" key="6">
    <source>
        <dbReference type="SAM" id="Phobius"/>
    </source>
</evidence>
<gene>
    <name evidence="8" type="primary">ftsK</name>
    <name evidence="8" type="ORF">SHELI_v1c02150</name>
</gene>
<dbReference type="PANTHER" id="PTHR22683">
    <property type="entry name" value="SPORULATION PROTEIN RELATED"/>
    <property type="match status" value="1"/>
</dbReference>
<proteinExistence type="inferred from homology"/>
<keyword evidence="6" id="KW-1133">Transmembrane helix</keyword>
<dbReference type="PATRIC" id="fig|216938.3.peg.217"/>
<dbReference type="GO" id="GO:0005524">
    <property type="term" value="F:ATP binding"/>
    <property type="evidence" value="ECO:0007669"/>
    <property type="project" value="UniProtKB-UniRule"/>
</dbReference>
<dbReference type="InterPro" id="IPR041027">
    <property type="entry name" value="FtsK_alpha"/>
</dbReference>
<dbReference type="InterPro" id="IPR036390">
    <property type="entry name" value="WH_DNA-bd_sf"/>
</dbReference>
<dbReference type="PROSITE" id="PS50901">
    <property type="entry name" value="FTSK"/>
    <property type="match status" value="1"/>
</dbReference>
<dbReference type="SUPFAM" id="SSF46785">
    <property type="entry name" value="Winged helix' DNA-binding domain"/>
    <property type="match status" value="1"/>
</dbReference>
<feature type="transmembrane region" description="Helical" evidence="6">
    <location>
        <begin position="176"/>
        <end position="196"/>
    </location>
</feature>
<feature type="domain" description="FtsK" evidence="7">
    <location>
        <begin position="710"/>
        <end position="901"/>
    </location>
</feature>
<keyword evidence="9" id="KW-1185">Reference proteome</keyword>